<dbReference type="AlphaFoldDB" id="A0A7X1F6M0"/>
<dbReference type="InterPro" id="IPR001375">
    <property type="entry name" value="Peptidase_S9_cat"/>
</dbReference>
<sequence length="682" mass="75585">MSGRTRRSGLTGLIVAGSLLAQLAQAQSPGGAAGAPPQAVEITDAILAQNASRPVPARIPTSVFATPADFRNIVLSPSGQRFAARITIEGKEYIRIRRLDGADQPWTFQIPAKMDFNYYRWAGDDRLLVSVGQMVPWDDDEARATRLVIADLTTHKLQVVGKGYEMGLRGDDLLWTDPEGKTALVAFQPSIYDYPAVFSVDLATNRASKVVGSMPSVWNWYADTAGVVRYGYGWVDAHHWQMVYRKDPTERFKVVARGTDKDDDAAKFARDKTFTFAAGTDEGFILDTAADTGRSAIYRYNFATHQRGEMVFAAPGADVDWASTTEDGKSVFVATFTDSRDRVRWFDPAMAELQAALDKAISGTLGDREVWITSRNRDNTVMVVHVMASNDPGRYFIWQAASPTLAPLTKRNPGLKPADLAVSRYVHYTARDGTVIPAYLTLPPGRPAKGLPLIILPHGGPYFVRDHGDYDSDVQFLANRGYVVLQPQFRGSESYGKSFEEAGHAQWGRAMQDDLDDGMDWLVKRGIVDAKRTCLVGSSYGGYAALWGATRNPERYRCAVSFAGISDMPRSLKYQMNSMGDKQEREEWRQQVQGDPTVDLRAFSPLFSIDRLKVPVMLLHGTDDQTVQPKQSRLYADALKAAGKSYEYYEIANEGHGFSSQESAQLWYDKLDAFLAAHNPAQ</sequence>
<dbReference type="InterPro" id="IPR029058">
    <property type="entry name" value="AB_hydrolase_fold"/>
</dbReference>
<dbReference type="Proteomes" id="UP000520156">
    <property type="component" value="Unassembled WGS sequence"/>
</dbReference>
<dbReference type="PANTHER" id="PTHR42776:SF27">
    <property type="entry name" value="DIPEPTIDYL PEPTIDASE FAMILY MEMBER 6"/>
    <property type="match status" value="1"/>
</dbReference>
<evidence type="ECO:0000313" key="5">
    <source>
        <dbReference type="Proteomes" id="UP000520156"/>
    </source>
</evidence>
<evidence type="ECO:0000256" key="1">
    <source>
        <dbReference type="ARBA" id="ARBA00022801"/>
    </source>
</evidence>
<dbReference type="Pfam" id="PF00326">
    <property type="entry name" value="Peptidase_S9"/>
    <property type="match status" value="1"/>
</dbReference>
<dbReference type="RefSeq" id="WP_185682784.1">
    <property type="nucleotide sequence ID" value="NZ_JACLAU010000006.1"/>
</dbReference>
<evidence type="ECO:0000313" key="4">
    <source>
        <dbReference type="EMBL" id="MBC2651370.1"/>
    </source>
</evidence>
<keyword evidence="5" id="KW-1185">Reference proteome</keyword>
<reference evidence="4 5" key="1">
    <citation type="submission" date="2020-08" db="EMBL/GenBank/DDBJ databases">
        <title>The genome sequence of Novosphingobium flavum 4Y4.</title>
        <authorList>
            <person name="Liu Y."/>
        </authorList>
    </citation>
    <scope>NUCLEOTIDE SEQUENCE [LARGE SCALE GENOMIC DNA]</scope>
    <source>
        <strain evidence="4 5">4Y4</strain>
    </source>
</reference>
<gene>
    <name evidence="4" type="ORF">H7F49_06620</name>
</gene>
<feature type="domain" description="Peptidase S9 prolyl oligopeptidase catalytic" evidence="3">
    <location>
        <begin position="470"/>
        <end position="678"/>
    </location>
</feature>
<proteinExistence type="predicted"/>
<comment type="caution">
    <text evidence="4">The sequence shown here is derived from an EMBL/GenBank/DDBJ whole genome shotgun (WGS) entry which is preliminary data.</text>
</comment>
<protein>
    <submittedName>
        <fullName evidence="4">S9 family peptidase</fullName>
    </submittedName>
</protein>
<feature type="chain" id="PRO_5030575087" evidence="2">
    <location>
        <begin position="27"/>
        <end position="682"/>
    </location>
</feature>
<dbReference type="SUPFAM" id="SSF53474">
    <property type="entry name" value="alpha/beta-Hydrolases"/>
    <property type="match status" value="1"/>
</dbReference>
<accession>A0A7X1F6M0</accession>
<keyword evidence="1" id="KW-0378">Hydrolase</keyword>
<evidence type="ECO:0000256" key="2">
    <source>
        <dbReference type="SAM" id="SignalP"/>
    </source>
</evidence>
<dbReference type="GO" id="GO:0004252">
    <property type="term" value="F:serine-type endopeptidase activity"/>
    <property type="evidence" value="ECO:0007669"/>
    <property type="project" value="TreeGrafter"/>
</dbReference>
<evidence type="ECO:0000259" key="3">
    <source>
        <dbReference type="Pfam" id="PF00326"/>
    </source>
</evidence>
<dbReference type="Gene3D" id="3.40.50.1820">
    <property type="entry name" value="alpha/beta hydrolase"/>
    <property type="match status" value="1"/>
</dbReference>
<organism evidence="4 5">
    <name type="scientific">Novosphingobium aerophilum</name>
    <dbReference type="NCBI Taxonomy" id="2839843"/>
    <lineage>
        <taxon>Bacteria</taxon>
        <taxon>Pseudomonadati</taxon>
        <taxon>Pseudomonadota</taxon>
        <taxon>Alphaproteobacteria</taxon>
        <taxon>Sphingomonadales</taxon>
        <taxon>Sphingomonadaceae</taxon>
        <taxon>Novosphingobium</taxon>
    </lineage>
</organism>
<dbReference type="SUPFAM" id="SSF82171">
    <property type="entry name" value="DPP6 N-terminal domain-like"/>
    <property type="match status" value="1"/>
</dbReference>
<feature type="signal peptide" evidence="2">
    <location>
        <begin position="1"/>
        <end position="26"/>
    </location>
</feature>
<name>A0A7X1F6M0_9SPHN</name>
<dbReference type="GO" id="GO:0006508">
    <property type="term" value="P:proteolysis"/>
    <property type="evidence" value="ECO:0007669"/>
    <property type="project" value="InterPro"/>
</dbReference>
<keyword evidence="2" id="KW-0732">Signal</keyword>
<dbReference type="EMBL" id="JACLAU010000006">
    <property type="protein sequence ID" value="MBC2651370.1"/>
    <property type="molecule type" value="Genomic_DNA"/>
</dbReference>
<dbReference type="PANTHER" id="PTHR42776">
    <property type="entry name" value="SERINE PEPTIDASE S9 FAMILY MEMBER"/>
    <property type="match status" value="1"/>
</dbReference>